<feature type="compositionally biased region" description="Polar residues" evidence="2">
    <location>
        <begin position="400"/>
        <end position="410"/>
    </location>
</feature>
<evidence type="ECO:0000256" key="2">
    <source>
        <dbReference type="SAM" id="MobiDB-lite"/>
    </source>
</evidence>
<dbReference type="SMART" id="SM00674">
    <property type="entry name" value="CENPB"/>
    <property type="match status" value="1"/>
</dbReference>
<evidence type="ECO:0000259" key="3">
    <source>
        <dbReference type="PROSITE" id="PS51253"/>
    </source>
</evidence>
<dbReference type="GO" id="GO:0005634">
    <property type="term" value="C:nucleus"/>
    <property type="evidence" value="ECO:0007669"/>
    <property type="project" value="TreeGrafter"/>
</dbReference>
<dbReference type="EMBL" id="DS989822">
    <property type="protein sequence ID" value="EFQ98035.1"/>
    <property type="molecule type" value="Genomic_DNA"/>
</dbReference>
<dbReference type="STRING" id="535722.E5QYF9"/>
<sequence length="540" mass="60182">MDTETPPMQDHDFVSSQWVDMGGYAATQHHQLTDYTGFQFGSSPIMPMEPAYSMSMPQPYTTQHLIPLTMSSQWPSMLSTQPGFAPMPVAPMPITPIPPPLQHVQAPQMATPPTPRRTLTDAERRRMCLYHQENPHVKQTEIGAMFGVERRYAGDLYVGVGNKVHYLTKSIYFYSTVSKVLRQKEKYLFPDDGRRSPVKKTKGKFPDIERALSNWVKNHLRQGGDINDELIREKATFFARTVGSPEGHERILTTNWLEKFKQKNYIIESPDRKSSIDITSPRKRSTIQTPTQLSPISPSSATTLSPTSPTQPRGAREGELVNGGSDDVFGVSLPQEGTPITTPTLARATSESTIIFTSQNPFAPSEHTGLGVDSKRRRSQTLPVMTPGSSMVKDEPPESLSPTNIFTTQPGVIEEEDPSESIDAPAMKRNRSNPEIISNVTPMQPPPLPKSKSISSPATSPTISPTHDEARQALELVLNYFKNQSMELAVADYQIIGKLMEKLKLAHGQPYIQPMKSTTSRSKIHTDRPRVSKKRSIHTL</sequence>
<feature type="compositionally biased region" description="Low complexity" evidence="2">
    <location>
        <begin position="294"/>
        <end position="310"/>
    </location>
</feature>
<evidence type="ECO:0000256" key="1">
    <source>
        <dbReference type="ARBA" id="ARBA00023125"/>
    </source>
</evidence>
<dbReference type="RefSeq" id="XP_003176987.1">
    <property type="nucleotide sequence ID" value="XM_003176939.1"/>
</dbReference>
<feature type="compositionally biased region" description="Low complexity" evidence="2">
    <location>
        <begin position="450"/>
        <end position="465"/>
    </location>
</feature>
<feature type="compositionally biased region" description="Basic residues" evidence="2">
    <location>
        <begin position="531"/>
        <end position="540"/>
    </location>
</feature>
<protein>
    <recommendedName>
        <fullName evidence="3">HTH CENPB-type domain-containing protein</fullName>
    </recommendedName>
</protein>
<name>E5QYF9_ARTGP</name>
<dbReference type="OMA" id="QWPSMLT"/>
<dbReference type="InterPro" id="IPR009057">
    <property type="entry name" value="Homeodomain-like_sf"/>
</dbReference>
<dbReference type="InterPro" id="IPR050863">
    <property type="entry name" value="CenT-Element_Derived"/>
</dbReference>
<feature type="region of interest" description="Disordered" evidence="2">
    <location>
        <begin position="271"/>
        <end position="344"/>
    </location>
</feature>
<feature type="region of interest" description="Disordered" evidence="2">
    <location>
        <begin position="511"/>
        <end position="540"/>
    </location>
</feature>
<dbReference type="PROSITE" id="PS51253">
    <property type="entry name" value="HTH_CENPB"/>
    <property type="match status" value="1"/>
</dbReference>
<dbReference type="GO" id="GO:0003677">
    <property type="term" value="F:DNA binding"/>
    <property type="evidence" value="ECO:0007669"/>
    <property type="project" value="UniProtKB-KW"/>
</dbReference>
<evidence type="ECO:0000313" key="4">
    <source>
        <dbReference type="EMBL" id="EFQ98035.1"/>
    </source>
</evidence>
<dbReference type="PANTHER" id="PTHR19303:SF70">
    <property type="entry name" value="HTH CENPB-TYPE DOMAIN-CONTAINING PROTEIN"/>
    <property type="match status" value="1"/>
</dbReference>
<dbReference type="AlphaFoldDB" id="E5QYF9"/>
<feature type="compositionally biased region" description="Polar residues" evidence="2">
    <location>
        <begin position="380"/>
        <end position="389"/>
    </location>
</feature>
<dbReference type="HOGENOM" id="CLU_021861_1_0_1"/>
<dbReference type="eggNOG" id="ENOG502QQS7">
    <property type="taxonomic scope" value="Eukaryota"/>
</dbReference>
<dbReference type="PANTHER" id="PTHR19303">
    <property type="entry name" value="TRANSPOSON"/>
    <property type="match status" value="1"/>
</dbReference>
<dbReference type="InterPro" id="IPR006600">
    <property type="entry name" value="HTH_CenpB_DNA-bd_dom"/>
</dbReference>
<dbReference type="VEuPathDB" id="FungiDB:MGYG_01073"/>
<keyword evidence="1" id="KW-0238">DNA-binding</keyword>
<feature type="compositionally biased region" description="Polar residues" evidence="2">
    <location>
        <begin position="433"/>
        <end position="442"/>
    </location>
</feature>
<dbReference type="OrthoDB" id="9909311at2759"/>
<dbReference type="Gene3D" id="1.10.10.60">
    <property type="entry name" value="Homeodomain-like"/>
    <property type="match status" value="2"/>
</dbReference>
<organism evidence="5">
    <name type="scientific">Arthroderma gypseum (strain ATCC MYA-4604 / CBS 118893)</name>
    <name type="common">Microsporum gypseum</name>
    <dbReference type="NCBI Taxonomy" id="535722"/>
    <lineage>
        <taxon>Eukaryota</taxon>
        <taxon>Fungi</taxon>
        <taxon>Dikarya</taxon>
        <taxon>Ascomycota</taxon>
        <taxon>Pezizomycotina</taxon>
        <taxon>Eurotiomycetes</taxon>
        <taxon>Eurotiomycetidae</taxon>
        <taxon>Onygenales</taxon>
        <taxon>Arthrodermataceae</taxon>
        <taxon>Nannizzia</taxon>
    </lineage>
</organism>
<dbReference type="GeneID" id="10032311"/>
<dbReference type="InParanoid" id="E5QYF9"/>
<feature type="region of interest" description="Disordered" evidence="2">
    <location>
        <begin position="360"/>
        <end position="465"/>
    </location>
</feature>
<evidence type="ECO:0000313" key="5">
    <source>
        <dbReference type="Proteomes" id="UP000002669"/>
    </source>
</evidence>
<dbReference type="Pfam" id="PF03221">
    <property type="entry name" value="HTH_Tnp_Tc5"/>
    <property type="match status" value="1"/>
</dbReference>
<proteinExistence type="predicted"/>
<dbReference type="SUPFAM" id="SSF46689">
    <property type="entry name" value="Homeodomain-like"/>
    <property type="match status" value="1"/>
</dbReference>
<feature type="domain" description="HTH CENPB-type" evidence="3">
    <location>
        <begin position="196"/>
        <end position="270"/>
    </location>
</feature>
<reference evidence="5" key="1">
    <citation type="journal article" date="2012" name="MBio">
        <title>Comparative genome analysis of Trichophyton rubrum and related dermatophytes reveals candidate genes involved in infection.</title>
        <authorList>
            <person name="Martinez D.A."/>
            <person name="Oliver B.G."/>
            <person name="Graeser Y."/>
            <person name="Goldberg J.M."/>
            <person name="Li W."/>
            <person name="Martinez-Rossi N.M."/>
            <person name="Monod M."/>
            <person name="Shelest E."/>
            <person name="Barton R.C."/>
            <person name="Birch E."/>
            <person name="Brakhage A.A."/>
            <person name="Chen Z."/>
            <person name="Gurr S.J."/>
            <person name="Heiman D."/>
            <person name="Heitman J."/>
            <person name="Kosti I."/>
            <person name="Rossi A."/>
            <person name="Saif S."/>
            <person name="Samalova M."/>
            <person name="Saunders C.W."/>
            <person name="Shea T."/>
            <person name="Summerbell R.C."/>
            <person name="Xu J."/>
            <person name="Young S."/>
            <person name="Zeng Q."/>
            <person name="Birren B.W."/>
            <person name="Cuomo C.A."/>
            <person name="White T.C."/>
        </authorList>
    </citation>
    <scope>NUCLEOTIDE SEQUENCE [LARGE SCALE GENOMIC DNA]</scope>
    <source>
        <strain evidence="5">ATCC MYA-4604 / CBS 118893</strain>
    </source>
</reference>
<accession>E5QYF9</accession>
<keyword evidence="5" id="KW-1185">Reference proteome</keyword>
<dbReference type="Proteomes" id="UP000002669">
    <property type="component" value="Unassembled WGS sequence"/>
</dbReference>
<gene>
    <name evidence="4" type="ORF">MGYG_01073</name>
</gene>